<dbReference type="AlphaFoldDB" id="A0A3M3QTQ0"/>
<organism evidence="4 6">
    <name type="scientific">Pseudomonas cannabina</name>
    <dbReference type="NCBI Taxonomy" id="86840"/>
    <lineage>
        <taxon>Bacteria</taxon>
        <taxon>Pseudomonadati</taxon>
        <taxon>Pseudomonadota</taxon>
        <taxon>Gammaproteobacteria</taxon>
        <taxon>Pseudomonadales</taxon>
        <taxon>Pseudomonadaceae</taxon>
        <taxon>Pseudomonas</taxon>
    </lineage>
</organism>
<name>A0A3M3QTQ0_PSECA</name>
<evidence type="ECO:0000313" key="4">
    <source>
        <dbReference type="EMBL" id="RMN87609.1"/>
    </source>
</evidence>
<gene>
    <name evidence="4" type="ORF">ALQ51_00687</name>
    <name evidence="3" type="ORF">ALQ53_03004</name>
</gene>
<dbReference type="Pfam" id="PF05593">
    <property type="entry name" value="RHS_repeat"/>
    <property type="match status" value="1"/>
</dbReference>
<dbReference type="Pfam" id="PF20148">
    <property type="entry name" value="DUF6531"/>
    <property type="match status" value="1"/>
</dbReference>
<proteinExistence type="predicted"/>
<evidence type="ECO:0000259" key="2">
    <source>
        <dbReference type="Pfam" id="PF20148"/>
    </source>
</evidence>
<comment type="caution">
    <text evidence="4">The sequence shown here is derived from an EMBL/GenBank/DDBJ whole genome shotgun (WGS) entry which is preliminary data.</text>
</comment>
<dbReference type="SUPFAM" id="SSF82171">
    <property type="entry name" value="DPP6 N-terminal domain-like"/>
    <property type="match status" value="1"/>
</dbReference>
<dbReference type="Proteomes" id="UP000270524">
    <property type="component" value="Unassembled WGS sequence"/>
</dbReference>
<accession>A0A3M3QTQ0</accession>
<reference evidence="5 6" key="1">
    <citation type="submission" date="2018-08" db="EMBL/GenBank/DDBJ databases">
        <title>Recombination of ecologically and evolutionarily significant loci maintains genetic cohesion in the Pseudomonas syringae species complex.</title>
        <authorList>
            <person name="Dillon M."/>
            <person name="Thakur S."/>
            <person name="Almeida R.N.D."/>
            <person name="Weir B.S."/>
            <person name="Guttman D.S."/>
        </authorList>
    </citation>
    <scope>NUCLEOTIDE SEQUENCE [LARGE SCALE GENOMIC DNA]</scope>
    <source>
        <strain evidence="3 5">ICMP 15201</strain>
        <strain evidence="4 6">ICMP 15203</strain>
    </source>
</reference>
<sequence>MRFKKQFIMSFKVYIGVALFVAASHATAEEYQWSFKNITFFPSAEAACRDTVLRQLEFSLAVVEENTISVADISYPVNYYIKAFAGCRFSYRVKPELNVLYTIENYAVFRIGDGCANGLEYNPTTGTCGIDKMQGLPAKNDCVGNPILPASGNKFEFEKDYVHSSGLTFGRFYNSLDGSWRHSYSAHLNMTSENEYVSFVGADGKAIFYKLSGNVYIGDAGNGSLVRVEAGWEYRSPANIVYQFDLAGRLTSVTEAGSVRYTLVYASGEVKVSALSGQVLTFSEDARHQPLSFSSEGVIIHYKYDADLHLTEVERIQNGVTARRHYHYEDSRNTGLLTGITDERGVRFATWSYDDKGRAVSSQHSGGAGLTQVAYNADGSSTVTNELGKTTAYRYQQIGGIKRVTSIEGEPSANCPASNSSYTYNDQGLMLTKTDAKGLVTAYSYNDRGLEISRTEASGTPLARTITTEWDPTRYLPVKVVEDGRTTLYSYDDQGRELNSRTTPR</sequence>
<dbReference type="InterPro" id="IPR050708">
    <property type="entry name" value="T6SS_VgrG/RHS"/>
</dbReference>
<protein>
    <submittedName>
        <fullName evidence="4">YD repeat-containing protein</fullName>
    </submittedName>
</protein>
<dbReference type="InterPro" id="IPR031325">
    <property type="entry name" value="RHS_repeat"/>
</dbReference>
<keyword evidence="1" id="KW-0732">Signal</keyword>
<dbReference type="PANTHER" id="PTHR32305:SF15">
    <property type="entry name" value="PROTEIN RHSA-RELATED"/>
    <property type="match status" value="1"/>
</dbReference>
<evidence type="ECO:0000313" key="6">
    <source>
        <dbReference type="Proteomes" id="UP000270524"/>
    </source>
</evidence>
<evidence type="ECO:0000256" key="1">
    <source>
        <dbReference type="SAM" id="SignalP"/>
    </source>
</evidence>
<feature type="chain" id="PRO_5043183920" evidence="1">
    <location>
        <begin position="29"/>
        <end position="505"/>
    </location>
</feature>
<feature type="signal peptide" evidence="1">
    <location>
        <begin position="1"/>
        <end position="28"/>
    </location>
</feature>
<dbReference type="PANTHER" id="PTHR32305">
    <property type="match status" value="1"/>
</dbReference>
<evidence type="ECO:0000313" key="3">
    <source>
        <dbReference type="EMBL" id="RMN79122.1"/>
    </source>
</evidence>
<dbReference type="EMBL" id="RBPJ01000325">
    <property type="protein sequence ID" value="RMN87609.1"/>
    <property type="molecule type" value="Genomic_DNA"/>
</dbReference>
<dbReference type="Proteomes" id="UP000269335">
    <property type="component" value="Unassembled WGS sequence"/>
</dbReference>
<feature type="domain" description="DUF6531" evidence="2">
    <location>
        <begin position="144"/>
        <end position="207"/>
    </location>
</feature>
<dbReference type="InterPro" id="IPR045351">
    <property type="entry name" value="DUF6531"/>
</dbReference>
<dbReference type="Gene3D" id="2.180.10.10">
    <property type="entry name" value="RHS repeat-associated core"/>
    <property type="match status" value="1"/>
</dbReference>
<evidence type="ECO:0000313" key="5">
    <source>
        <dbReference type="Proteomes" id="UP000269335"/>
    </source>
</evidence>
<dbReference type="EMBL" id="RBPH01000184">
    <property type="protein sequence ID" value="RMN79122.1"/>
    <property type="molecule type" value="Genomic_DNA"/>
</dbReference>